<evidence type="ECO:0000313" key="3">
    <source>
        <dbReference type="Proteomes" id="UP000823775"/>
    </source>
</evidence>
<sequence>MISSKRRDTRKAPMAASPSQEAEAEEDKRITQLYIRLDKMEAYYVSIKEKRARQDLLAFTKKLEDKDNKFSWAASIIAEGQPQWAMWKGEIHLHEIKF</sequence>
<evidence type="ECO:0000313" key="2">
    <source>
        <dbReference type="EMBL" id="MCD9646096.1"/>
    </source>
</evidence>
<reference evidence="2 3" key="1">
    <citation type="journal article" date="2021" name="BMC Genomics">
        <title>Datura genome reveals duplications of psychoactive alkaloid biosynthetic genes and high mutation rate following tissue culture.</title>
        <authorList>
            <person name="Rajewski A."/>
            <person name="Carter-House D."/>
            <person name="Stajich J."/>
            <person name="Litt A."/>
        </authorList>
    </citation>
    <scope>NUCLEOTIDE SEQUENCE [LARGE SCALE GENOMIC DNA]</scope>
    <source>
        <strain evidence="2">AR-01</strain>
    </source>
</reference>
<name>A0ABS8VIB8_DATST</name>
<accession>A0ABS8VIB8</accession>
<organism evidence="2 3">
    <name type="scientific">Datura stramonium</name>
    <name type="common">Jimsonweed</name>
    <name type="synonym">Common thornapple</name>
    <dbReference type="NCBI Taxonomy" id="4076"/>
    <lineage>
        <taxon>Eukaryota</taxon>
        <taxon>Viridiplantae</taxon>
        <taxon>Streptophyta</taxon>
        <taxon>Embryophyta</taxon>
        <taxon>Tracheophyta</taxon>
        <taxon>Spermatophyta</taxon>
        <taxon>Magnoliopsida</taxon>
        <taxon>eudicotyledons</taxon>
        <taxon>Gunneridae</taxon>
        <taxon>Pentapetalae</taxon>
        <taxon>asterids</taxon>
        <taxon>lamiids</taxon>
        <taxon>Solanales</taxon>
        <taxon>Solanaceae</taxon>
        <taxon>Solanoideae</taxon>
        <taxon>Datureae</taxon>
        <taxon>Datura</taxon>
    </lineage>
</organism>
<feature type="region of interest" description="Disordered" evidence="1">
    <location>
        <begin position="1"/>
        <end position="27"/>
    </location>
</feature>
<gene>
    <name evidence="2" type="ORF">HAX54_035622</name>
</gene>
<feature type="compositionally biased region" description="Low complexity" evidence="1">
    <location>
        <begin position="12"/>
        <end position="21"/>
    </location>
</feature>
<evidence type="ECO:0000256" key="1">
    <source>
        <dbReference type="SAM" id="MobiDB-lite"/>
    </source>
</evidence>
<proteinExistence type="predicted"/>
<keyword evidence="3" id="KW-1185">Reference proteome</keyword>
<protein>
    <submittedName>
        <fullName evidence="2">Uncharacterized protein</fullName>
    </submittedName>
</protein>
<dbReference type="Proteomes" id="UP000823775">
    <property type="component" value="Unassembled WGS sequence"/>
</dbReference>
<comment type="caution">
    <text evidence="2">The sequence shown here is derived from an EMBL/GenBank/DDBJ whole genome shotgun (WGS) entry which is preliminary data.</text>
</comment>
<dbReference type="EMBL" id="JACEIK010004664">
    <property type="protein sequence ID" value="MCD9646096.1"/>
    <property type="molecule type" value="Genomic_DNA"/>
</dbReference>